<dbReference type="PANTHER" id="PTHR30582:SF33">
    <property type="entry name" value="EXPORTED PROTEIN"/>
    <property type="match status" value="1"/>
</dbReference>
<dbReference type="InterPro" id="IPR022029">
    <property type="entry name" value="YoaR-like_PG-bd"/>
</dbReference>
<dbReference type="Gene3D" id="2.40.440.10">
    <property type="entry name" value="L,D-transpeptidase catalytic domain-like"/>
    <property type="match status" value="1"/>
</dbReference>
<dbReference type="PROSITE" id="PS52029">
    <property type="entry name" value="LD_TPASE"/>
    <property type="match status" value="1"/>
</dbReference>
<dbReference type="CDD" id="cd16913">
    <property type="entry name" value="YkuD_like"/>
    <property type="match status" value="1"/>
</dbReference>
<evidence type="ECO:0000256" key="5">
    <source>
        <dbReference type="ARBA" id="ARBA00023316"/>
    </source>
</evidence>
<evidence type="ECO:0000256" key="1">
    <source>
        <dbReference type="ARBA" id="ARBA00004752"/>
    </source>
</evidence>
<dbReference type="InterPro" id="IPR050979">
    <property type="entry name" value="LD-transpeptidase"/>
</dbReference>
<keyword evidence="2" id="KW-0808">Transferase</keyword>
<dbReference type="GO" id="GO:0009252">
    <property type="term" value="P:peptidoglycan biosynthetic process"/>
    <property type="evidence" value="ECO:0007669"/>
    <property type="project" value="UniProtKB-KW"/>
</dbReference>
<organism evidence="8 9">
    <name type="scientific">[Clostridium] symbiosum ATCC 14940</name>
    <dbReference type="NCBI Taxonomy" id="411472"/>
    <lineage>
        <taxon>Bacteria</taxon>
        <taxon>Bacillati</taxon>
        <taxon>Bacillota</taxon>
        <taxon>Clostridia</taxon>
        <taxon>Lachnospirales</taxon>
        <taxon>Lachnospiraceae</taxon>
        <taxon>Otoolea</taxon>
    </lineage>
</organism>
<evidence type="ECO:0000256" key="6">
    <source>
        <dbReference type="PROSITE-ProRule" id="PRU01373"/>
    </source>
</evidence>
<feature type="active site" description="Proton donor/acceptor" evidence="6">
    <location>
        <position position="446"/>
    </location>
</feature>
<dbReference type="EMBL" id="AWSU01000089">
    <property type="protein sequence ID" value="ERI79115.1"/>
    <property type="molecule type" value="Genomic_DNA"/>
</dbReference>
<keyword evidence="4 6" id="KW-0573">Peptidoglycan synthesis</keyword>
<comment type="caution">
    <text evidence="8">The sequence shown here is derived from an EMBL/GenBank/DDBJ whole genome shotgun (WGS) entry which is preliminary data.</text>
</comment>
<dbReference type="Gene3D" id="3.10.20.800">
    <property type="match status" value="1"/>
</dbReference>
<dbReference type="GO" id="GO:0008360">
    <property type="term" value="P:regulation of cell shape"/>
    <property type="evidence" value="ECO:0007669"/>
    <property type="project" value="UniProtKB-UniRule"/>
</dbReference>
<evidence type="ECO:0000256" key="2">
    <source>
        <dbReference type="ARBA" id="ARBA00022679"/>
    </source>
</evidence>
<proteinExistence type="predicted"/>
<comment type="pathway">
    <text evidence="1 6">Cell wall biogenesis; peptidoglycan biosynthesis.</text>
</comment>
<dbReference type="SUPFAM" id="SSF141523">
    <property type="entry name" value="L,D-transpeptidase catalytic domain-like"/>
    <property type="match status" value="1"/>
</dbReference>
<evidence type="ECO:0000259" key="7">
    <source>
        <dbReference type="PROSITE" id="PS52029"/>
    </source>
</evidence>
<evidence type="ECO:0000313" key="9">
    <source>
        <dbReference type="Proteomes" id="UP000016491"/>
    </source>
</evidence>
<dbReference type="GO" id="GO:0016740">
    <property type="term" value="F:transferase activity"/>
    <property type="evidence" value="ECO:0007669"/>
    <property type="project" value="UniProtKB-KW"/>
</dbReference>
<dbReference type="SUPFAM" id="SSF143985">
    <property type="entry name" value="L,D-transpeptidase pre-catalytic domain-like"/>
    <property type="match status" value="1"/>
</dbReference>
<dbReference type="Pfam" id="PF03734">
    <property type="entry name" value="YkuD"/>
    <property type="match status" value="1"/>
</dbReference>
<dbReference type="Pfam" id="PF12229">
    <property type="entry name" value="PG_binding_4"/>
    <property type="match status" value="1"/>
</dbReference>
<dbReference type="AlphaFoldDB" id="A0ABC9U1M3"/>
<evidence type="ECO:0000256" key="3">
    <source>
        <dbReference type="ARBA" id="ARBA00022960"/>
    </source>
</evidence>
<keyword evidence="5 6" id="KW-0961">Cell wall biogenesis/degradation</keyword>
<protein>
    <recommendedName>
        <fullName evidence="7">L,D-TPase catalytic domain-containing protein</fullName>
    </recommendedName>
</protein>
<evidence type="ECO:0000313" key="8">
    <source>
        <dbReference type="EMBL" id="ERI79115.1"/>
    </source>
</evidence>
<feature type="domain" description="L,D-TPase catalytic" evidence="7">
    <location>
        <begin position="365"/>
        <end position="491"/>
    </location>
</feature>
<accession>A0ABC9U1M3</accession>
<reference evidence="8 9" key="1">
    <citation type="submission" date="2013-07" db="EMBL/GenBank/DDBJ databases">
        <authorList>
            <person name="Weinstock G."/>
            <person name="Sodergren E."/>
            <person name="Wylie T."/>
            <person name="Fulton L."/>
            <person name="Fulton R."/>
            <person name="Fronick C."/>
            <person name="O'Laughlin M."/>
            <person name="Godfrey J."/>
            <person name="Miner T."/>
            <person name="Herter B."/>
            <person name="Appelbaum E."/>
            <person name="Cordes M."/>
            <person name="Lek S."/>
            <person name="Wollam A."/>
            <person name="Pepin K.H."/>
            <person name="Palsikar V.B."/>
            <person name="Mitreva M."/>
            <person name="Wilson R.K."/>
        </authorList>
    </citation>
    <scope>NUCLEOTIDE SEQUENCE [LARGE SCALE GENOMIC DNA]</scope>
    <source>
        <strain evidence="8 9">ATCC 14940</strain>
    </source>
</reference>
<evidence type="ECO:0000256" key="4">
    <source>
        <dbReference type="ARBA" id="ARBA00022984"/>
    </source>
</evidence>
<dbReference type="GO" id="GO:0071555">
    <property type="term" value="P:cell wall organization"/>
    <property type="evidence" value="ECO:0007669"/>
    <property type="project" value="UniProtKB-UniRule"/>
</dbReference>
<dbReference type="Proteomes" id="UP000016491">
    <property type="component" value="Unassembled WGS sequence"/>
</dbReference>
<sequence length="492" mass="53854">MEIRLVVVLYYKQAAKRPKQKQIEVERMRKRKVLRTLGAVSVLALAFSFTTLADDASQFVTGTDVNGIVIGGLTEAEAKAKIEQSYASSYNLTIIEKDGKKENINGTEIGYRVTVPDNLKEILSQQNNTGRQSGPSSDNSHTLELQASYDEALLTARIRGLECINGGSIITTADARISPYQEGQPFTIIPEVQGNNVDAAKTEAVIKAAAASGQSQVNLVENGCYYTVQVTKDNEQLKALCDKMNQSKDMVITYNFGENKEELTGAVFTSWFTGSKDGQIQVDRNAAAAYIAALAAKYDTAGTARVFHTATGKDVTLTGPYGWKLNQATEVEALIAMIRMGQSQTWEPQYTASAASRTAPDWGNTYVEIDLGGQHVYMIKDGAIVWDAPCVTGNVSKNYTTPEGIYSLTYKQTDRILRGAKQADGTYEYESHVDYWMPFNGGIGLHDADWRSKFGGTIYQYGGSHGCINLPPAKAKILYDLVYTGIPVICYN</sequence>
<dbReference type="InterPro" id="IPR005490">
    <property type="entry name" value="LD_TPept_cat_dom"/>
</dbReference>
<gene>
    <name evidence="8" type="ORF">CLOSYM_01096</name>
</gene>
<keyword evidence="3 6" id="KW-0133">Cell shape</keyword>
<name>A0ABC9U1M3_CLOSY</name>
<dbReference type="InterPro" id="IPR038054">
    <property type="entry name" value="LD_TPept-like_central_sf"/>
</dbReference>
<dbReference type="PANTHER" id="PTHR30582">
    <property type="entry name" value="L,D-TRANSPEPTIDASE"/>
    <property type="match status" value="1"/>
</dbReference>
<feature type="active site" description="Nucleophile" evidence="6">
    <location>
        <position position="467"/>
    </location>
</feature>
<dbReference type="InterPro" id="IPR038063">
    <property type="entry name" value="Transpep_catalytic_dom"/>
</dbReference>